<name>A0A9E7HCZ7_9LILI</name>
<keyword evidence="6" id="KW-0547">Nucleotide-binding</keyword>
<sequence length="427" mass="47726">MEALKRAVIRVAATPDGCLQELPFLQRSLLLPLLSFASSLFRLSLALRRRLYRFGLLPRHRQSVAGAGDQCWQSDMGRQWEDAHGGIHRPDLCRGRNPASHPHQGTKIVKLVSGKWKVYIFGAYGYASGDEAKMLERHLSGTSARIGVGANRTAIAASIFERHGYMKFEHTLYSEKLSNPHKFGSASENGKVGVAILDDGMQVIYLIKQHWSMLCDVEIVMLNGLMPWGNNHLIPRGSLREPLGALSRADIIVVHHADLVSDGQLKVIKSKMHTVDACHAVFFTRLAPSHFFEVKNQHSTLPLSVVLNRVVLCVSAIGFPNAFVQAVGEIGPLLVDRLDFGDHHSIQLNDIEMIKERLGKLKDRFNTEVVAVVTEKDYDRDALILKEIHNFDVLVLCSSFHIMPSYGQGEDIFRRKLKELIISKFGG</sequence>
<dbReference type="GO" id="GO:0009029">
    <property type="term" value="F:lipid-A 4'-kinase activity"/>
    <property type="evidence" value="ECO:0007669"/>
    <property type="project" value="UniProtKB-EC"/>
</dbReference>
<accession>A0A9E7HCZ7</accession>
<organism evidence="10 11">
    <name type="scientific">Musa troglodytarum</name>
    <name type="common">fe'i banana</name>
    <dbReference type="NCBI Taxonomy" id="320322"/>
    <lineage>
        <taxon>Eukaryota</taxon>
        <taxon>Viridiplantae</taxon>
        <taxon>Streptophyta</taxon>
        <taxon>Embryophyta</taxon>
        <taxon>Tracheophyta</taxon>
        <taxon>Spermatophyta</taxon>
        <taxon>Magnoliopsida</taxon>
        <taxon>Liliopsida</taxon>
        <taxon>Zingiberales</taxon>
        <taxon>Musaceae</taxon>
        <taxon>Musa</taxon>
    </lineage>
</organism>
<evidence type="ECO:0000256" key="8">
    <source>
        <dbReference type="ARBA" id="ARBA00022840"/>
    </source>
</evidence>
<reference evidence="10" key="1">
    <citation type="submission" date="2022-05" db="EMBL/GenBank/DDBJ databases">
        <title>The Musa troglodytarum L. genome provides insights into the mechanism of non-climacteric behaviour and enrichment of carotenoids.</title>
        <authorList>
            <person name="Wang J."/>
        </authorList>
    </citation>
    <scope>NUCLEOTIDE SEQUENCE</scope>
    <source>
        <tissue evidence="10">Leaf</tissue>
    </source>
</reference>
<dbReference type="EMBL" id="CP097510">
    <property type="protein sequence ID" value="URE27857.1"/>
    <property type="molecule type" value="Genomic_DNA"/>
</dbReference>
<dbReference type="GO" id="GO:0016020">
    <property type="term" value="C:membrane"/>
    <property type="evidence" value="ECO:0007669"/>
    <property type="project" value="GOC"/>
</dbReference>
<keyword evidence="4" id="KW-0441">Lipid A biosynthesis</keyword>
<keyword evidence="9" id="KW-0443">Lipid metabolism</keyword>
<evidence type="ECO:0000256" key="9">
    <source>
        <dbReference type="ARBA" id="ARBA00023098"/>
    </source>
</evidence>
<evidence type="ECO:0000256" key="2">
    <source>
        <dbReference type="ARBA" id="ARBA00012071"/>
    </source>
</evidence>
<evidence type="ECO:0000256" key="4">
    <source>
        <dbReference type="ARBA" id="ARBA00022556"/>
    </source>
</evidence>
<keyword evidence="5" id="KW-0808">Transferase</keyword>
<proteinExistence type="predicted"/>
<keyword evidence="8" id="KW-0067">ATP-binding</keyword>
<dbReference type="GO" id="GO:0009245">
    <property type="term" value="P:lipid A biosynthetic process"/>
    <property type="evidence" value="ECO:0007669"/>
    <property type="project" value="UniProtKB-KW"/>
</dbReference>
<dbReference type="OrthoDB" id="10266567at2759"/>
<keyword evidence="3" id="KW-0444">Lipid biosynthesis</keyword>
<comment type="pathway">
    <text evidence="1">Glycolipid biosynthesis; lipid IV(A) biosynthesis; lipid IV(A) from (3R)-3-hydroxytetradecanoyl-[acyl-carrier-protein] and UDP-N-acetyl-alpha-D-glucosamine: step 6/6.</text>
</comment>
<keyword evidence="11" id="KW-1185">Reference proteome</keyword>
<evidence type="ECO:0000256" key="5">
    <source>
        <dbReference type="ARBA" id="ARBA00022679"/>
    </source>
</evidence>
<evidence type="ECO:0000313" key="11">
    <source>
        <dbReference type="Proteomes" id="UP001055439"/>
    </source>
</evidence>
<dbReference type="GO" id="GO:0005524">
    <property type="term" value="F:ATP binding"/>
    <property type="evidence" value="ECO:0007669"/>
    <property type="project" value="UniProtKB-KW"/>
</dbReference>
<dbReference type="Proteomes" id="UP001055439">
    <property type="component" value="Chromosome 8"/>
</dbReference>
<dbReference type="EC" id="2.7.1.130" evidence="2"/>
<dbReference type="AlphaFoldDB" id="A0A9E7HCZ7"/>
<dbReference type="PANTHER" id="PTHR42724:SF1">
    <property type="entry name" value="TETRAACYLDISACCHARIDE 4'-KINASE, MITOCHONDRIAL-RELATED"/>
    <property type="match status" value="1"/>
</dbReference>
<evidence type="ECO:0000256" key="1">
    <source>
        <dbReference type="ARBA" id="ARBA00004870"/>
    </source>
</evidence>
<protein>
    <recommendedName>
        <fullName evidence="2">tetraacyldisaccharide 4'-kinase</fullName>
        <ecNumber evidence="2">2.7.1.130</ecNumber>
    </recommendedName>
</protein>
<dbReference type="Pfam" id="PF02606">
    <property type="entry name" value="LpxK"/>
    <property type="match status" value="1"/>
</dbReference>
<dbReference type="InterPro" id="IPR003758">
    <property type="entry name" value="LpxK"/>
</dbReference>
<evidence type="ECO:0000256" key="6">
    <source>
        <dbReference type="ARBA" id="ARBA00022741"/>
    </source>
</evidence>
<evidence type="ECO:0000313" key="10">
    <source>
        <dbReference type="EMBL" id="URE27857.1"/>
    </source>
</evidence>
<gene>
    <name evidence="10" type="ORF">MUK42_25624</name>
</gene>
<dbReference type="PANTHER" id="PTHR42724">
    <property type="entry name" value="TETRAACYLDISACCHARIDE 4'-KINASE"/>
    <property type="match status" value="1"/>
</dbReference>
<evidence type="ECO:0000256" key="7">
    <source>
        <dbReference type="ARBA" id="ARBA00022777"/>
    </source>
</evidence>
<evidence type="ECO:0000256" key="3">
    <source>
        <dbReference type="ARBA" id="ARBA00022516"/>
    </source>
</evidence>
<keyword evidence="7" id="KW-0418">Kinase</keyword>